<evidence type="ECO:0000313" key="2">
    <source>
        <dbReference type="EMBL" id="MFC4257644.1"/>
    </source>
</evidence>
<name>A0ABV8QE66_9GAMM</name>
<evidence type="ECO:0000256" key="1">
    <source>
        <dbReference type="SAM" id="Phobius"/>
    </source>
</evidence>
<dbReference type="RefSeq" id="WP_379884878.1">
    <property type="nucleotide sequence ID" value="NZ_JBHSDI010000001.1"/>
</dbReference>
<gene>
    <name evidence="2" type="ORF">ACFOZ5_01225</name>
</gene>
<protein>
    <recommendedName>
        <fullName evidence="4">DUF304 domain-containing protein</fullName>
    </recommendedName>
</protein>
<keyword evidence="1" id="KW-0812">Transmembrane</keyword>
<comment type="caution">
    <text evidence="2">The sequence shown here is derived from an EMBL/GenBank/DDBJ whole genome shotgun (WGS) entry which is preliminary data.</text>
</comment>
<organism evidence="2 3">
    <name type="scientific">Marinobacter lacisalsi</name>
    <dbReference type="NCBI Taxonomy" id="475979"/>
    <lineage>
        <taxon>Bacteria</taxon>
        <taxon>Pseudomonadati</taxon>
        <taxon>Pseudomonadota</taxon>
        <taxon>Gammaproteobacteria</taxon>
        <taxon>Pseudomonadales</taxon>
        <taxon>Marinobacteraceae</taxon>
        <taxon>Marinobacter</taxon>
    </lineage>
</organism>
<keyword evidence="1" id="KW-1133">Transmembrane helix</keyword>
<evidence type="ECO:0000313" key="3">
    <source>
        <dbReference type="Proteomes" id="UP001595798"/>
    </source>
</evidence>
<keyword evidence="3" id="KW-1185">Reference proteome</keyword>
<feature type="transmembrane region" description="Helical" evidence="1">
    <location>
        <begin position="53"/>
        <end position="77"/>
    </location>
</feature>
<dbReference type="Proteomes" id="UP001595798">
    <property type="component" value="Unassembled WGS sequence"/>
</dbReference>
<feature type="transmembrane region" description="Helical" evidence="1">
    <location>
        <begin position="12"/>
        <end position="33"/>
    </location>
</feature>
<sequence>MDTLKVKYQPRIGLFLIGFIVLLAMSIFVLFAAQQPTHSHVIGRVISRLDLDAGLVLTVLGWVGIAFSIAAAGAAYWTKTLGERYVEIGAGTIRTPASNLSKNLLEIPVSDVQNVSMQSIQSTRIITLQHAKGKVEFTSMMFPEKGAFNALFEALNAINENNKTRSEH</sequence>
<evidence type="ECO:0008006" key="4">
    <source>
        <dbReference type="Google" id="ProtNLM"/>
    </source>
</evidence>
<reference evidence="3" key="1">
    <citation type="journal article" date="2019" name="Int. J. Syst. Evol. Microbiol.">
        <title>The Global Catalogue of Microorganisms (GCM) 10K type strain sequencing project: providing services to taxonomists for standard genome sequencing and annotation.</title>
        <authorList>
            <consortium name="The Broad Institute Genomics Platform"/>
            <consortium name="The Broad Institute Genome Sequencing Center for Infectious Disease"/>
            <person name="Wu L."/>
            <person name="Ma J."/>
        </authorList>
    </citation>
    <scope>NUCLEOTIDE SEQUENCE [LARGE SCALE GENOMIC DNA]</scope>
    <source>
        <strain evidence="3">CECT 7297</strain>
    </source>
</reference>
<dbReference type="EMBL" id="JBHSDI010000001">
    <property type="protein sequence ID" value="MFC4257644.1"/>
    <property type="molecule type" value="Genomic_DNA"/>
</dbReference>
<proteinExistence type="predicted"/>
<accession>A0ABV8QE66</accession>
<keyword evidence="1" id="KW-0472">Membrane</keyword>